<keyword evidence="11" id="KW-1185">Reference proteome</keyword>
<feature type="transmembrane region" description="Helical" evidence="7">
    <location>
        <begin position="243"/>
        <end position="270"/>
    </location>
</feature>
<proteinExistence type="inferred from homology"/>
<feature type="domain" description="Na+/H+ antiporter MnhB subunit-related protein" evidence="8">
    <location>
        <begin position="176"/>
        <end position="295"/>
    </location>
</feature>
<dbReference type="eggNOG" id="COG1563">
    <property type="taxonomic scope" value="Bacteria"/>
</dbReference>
<feature type="transmembrane region" description="Helical" evidence="7">
    <location>
        <begin position="52"/>
        <end position="74"/>
    </location>
</feature>
<dbReference type="Pfam" id="PF04039">
    <property type="entry name" value="MnhB"/>
    <property type="match status" value="1"/>
</dbReference>
<feature type="transmembrane region" description="Helical" evidence="7">
    <location>
        <begin position="276"/>
        <end position="300"/>
    </location>
</feature>
<dbReference type="InterPro" id="IPR050622">
    <property type="entry name" value="CPA3_antiporter_subunitB"/>
</dbReference>
<evidence type="ECO:0000256" key="3">
    <source>
        <dbReference type="ARBA" id="ARBA00022475"/>
    </source>
</evidence>
<dbReference type="HOGENOM" id="CLU_069132_0_0_6"/>
<sequence>MIILDLLLAITVILVAIRCLYTPNLAESVVLFIVFGLLIALIWVRLQAPDAALAEVAIGAGLAGALLLATLSQLQHTQDDQPKPIVLWSLSIPLLLGGALALSLMSLVQPAPGLSDMVVTNLSASGVEHRVTAVLLNYRAWDTALELAVLMWAWAAQRALGPSLSWHGVRLQGQVLVYFTRLLVPLLALVGGYVLWQGAYAPGGAFQAGALLAAALILAFLVQQTELGQSPPAFITGFIHNGWIKVLWLGGLLAFFGVGLVGLLAGFGFMGYPPAYAGQLILIIEIAATLSIALILAALFTGEGRRYE</sequence>
<evidence type="ECO:0000259" key="8">
    <source>
        <dbReference type="Pfam" id="PF04039"/>
    </source>
</evidence>
<keyword evidence="4 7" id="KW-0812">Transmembrane</keyword>
<dbReference type="Pfam" id="PF13244">
    <property type="entry name" value="MbhD"/>
    <property type="match status" value="1"/>
</dbReference>
<organism evidence="10 11">
    <name type="scientific">Thiomicrospira cyclica (strain DSM 14477 / JCM 11371 / ALM1)</name>
    <name type="common">Thioalkalimicrobium cyclicum</name>
    <dbReference type="NCBI Taxonomy" id="717773"/>
    <lineage>
        <taxon>Bacteria</taxon>
        <taxon>Pseudomonadati</taxon>
        <taxon>Pseudomonadota</taxon>
        <taxon>Gammaproteobacteria</taxon>
        <taxon>Thiotrichales</taxon>
        <taxon>Piscirickettsiaceae</taxon>
        <taxon>Thiomicrospira</taxon>
    </lineage>
</organism>
<protein>
    <submittedName>
        <fullName evidence="10">Na+/H+ antiporter MnhB subunit-related protein</fullName>
    </submittedName>
</protein>
<dbReference type="Proteomes" id="UP000009232">
    <property type="component" value="Chromosome"/>
</dbReference>
<feature type="transmembrane region" description="Helical" evidence="7">
    <location>
        <begin position="28"/>
        <end position="46"/>
    </location>
</feature>
<dbReference type="KEGG" id="tcy:Thicy_1227"/>
<dbReference type="InterPro" id="IPR025383">
    <property type="entry name" value="MrpA_C/MbhD"/>
</dbReference>
<feature type="transmembrane region" description="Helical" evidence="7">
    <location>
        <begin position="175"/>
        <end position="196"/>
    </location>
</feature>
<evidence type="ECO:0000256" key="7">
    <source>
        <dbReference type="SAM" id="Phobius"/>
    </source>
</evidence>
<dbReference type="PANTHER" id="PTHR33932">
    <property type="entry name" value="NA(+)/H(+) ANTIPORTER SUBUNIT B"/>
    <property type="match status" value="1"/>
</dbReference>
<dbReference type="EMBL" id="CP002776">
    <property type="protein sequence ID" value="AEG31994.1"/>
    <property type="molecule type" value="Genomic_DNA"/>
</dbReference>
<feature type="transmembrane region" description="Helical" evidence="7">
    <location>
        <begin position="6"/>
        <end position="21"/>
    </location>
</feature>
<evidence type="ECO:0000259" key="9">
    <source>
        <dbReference type="Pfam" id="PF13244"/>
    </source>
</evidence>
<evidence type="ECO:0000313" key="10">
    <source>
        <dbReference type="EMBL" id="AEG31994.1"/>
    </source>
</evidence>
<evidence type="ECO:0000256" key="5">
    <source>
        <dbReference type="ARBA" id="ARBA00022989"/>
    </source>
</evidence>
<keyword evidence="6 7" id="KW-0472">Membrane</keyword>
<dbReference type="OrthoDB" id="4962908at2"/>
<feature type="transmembrane region" description="Helical" evidence="7">
    <location>
        <begin position="202"/>
        <end position="222"/>
    </location>
</feature>
<comment type="similarity">
    <text evidence="2">Belongs to the CPA3 antiporters (TC 2.A.63) subunit B family.</text>
</comment>
<evidence type="ECO:0000256" key="4">
    <source>
        <dbReference type="ARBA" id="ARBA00022692"/>
    </source>
</evidence>
<evidence type="ECO:0000256" key="2">
    <source>
        <dbReference type="ARBA" id="ARBA00009425"/>
    </source>
</evidence>
<dbReference type="InterPro" id="IPR007182">
    <property type="entry name" value="MnhB"/>
</dbReference>
<reference evidence="10 11" key="1">
    <citation type="submission" date="2011-05" db="EMBL/GenBank/DDBJ databases">
        <title>Complete sequence of Thioalkalimicrobium cyclicum ALM1.</title>
        <authorList>
            <consortium name="US DOE Joint Genome Institute"/>
            <person name="Lucas S."/>
            <person name="Han J."/>
            <person name="Lapidus A."/>
            <person name="Cheng J.-F."/>
            <person name="Goodwin L."/>
            <person name="Pitluck S."/>
            <person name="Peters L."/>
            <person name="Mikhailova N."/>
            <person name="Davenport K."/>
            <person name="Han C."/>
            <person name="Tapia R."/>
            <person name="Land M."/>
            <person name="Hauser L."/>
            <person name="Kyrpides N."/>
            <person name="Ivanova N."/>
            <person name="Pagani I."/>
            <person name="Kappler U."/>
            <person name="Woyke T."/>
        </authorList>
    </citation>
    <scope>NUCLEOTIDE SEQUENCE [LARGE SCALE GENOMIC DNA]</scope>
    <source>
        <strain evidence="11">DSM 14477 / JCM 11371 / ALM1</strain>
    </source>
</reference>
<dbReference type="GO" id="GO:0005886">
    <property type="term" value="C:plasma membrane"/>
    <property type="evidence" value="ECO:0007669"/>
    <property type="project" value="UniProtKB-SubCell"/>
</dbReference>
<gene>
    <name evidence="10" type="ordered locus">Thicy_1227</name>
</gene>
<dbReference type="STRING" id="717773.Thicy_1227"/>
<evidence type="ECO:0000313" key="11">
    <source>
        <dbReference type="Proteomes" id="UP000009232"/>
    </source>
</evidence>
<name>F6D8Z4_THICA</name>
<keyword evidence="3" id="KW-1003">Cell membrane</keyword>
<comment type="subcellular location">
    <subcellularLocation>
        <location evidence="1">Cell membrane</location>
        <topology evidence="1">Multi-pass membrane protein</topology>
    </subcellularLocation>
</comment>
<evidence type="ECO:0000256" key="6">
    <source>
        <dbReference type="ARBA" id="ARBA00023136"/>
    </source>
</evidence>
<accession>F6D8Z4</accession>
<dbReference type="PANTHER" id="PTHR33932:SF4">
    <property type="entry name" value="NA(+)_H(+) ANTIPORTER SUBUNIT B"/>
    <property type="match status" value="1"/>
</dbReference>
<dbReference type="AlphaFoldDB" id="F6D8Z4"/>
<feature type="transmembrane region" description="Helical" evidence="7">
    <location>
        <begin position="86"/>
        <end position="108"/>
    </location>
</feature>
<feature type="domain" description="MrpA C-terminal/MbhD" evidence="9">
    <location>
        <begin position="11"/>
        <end position="75"/>
    </location>
</feature>
<keyword evidence="5 7" id="KW-1133">Transmembrane helix</keyword>
<evidence type="ECO:0000256" key="1">
    <source>
        <dbReference type="ARBA" id="ARBA00004651"/>
    </source>
</evidence>